<dbReference type="Pfam" id="PF00271">
    <property type="entry name" value="Helicase_C"/>
    <property type="match status" value="1"/>
</dbReference>
<proteinExistence type="inferred from homology"/>
<keyword evidence="5" id="KW-0547">Nucleotide-binding</keyword>
<dbReference type="InterPro" id="IPR011545">
    <property type="entry name" value="DEAD/DEAH_box_helicase_dom"/>
</dbReference>
<dbReference type="SMART" id="SM00956">
    <property type="entry name" value="RQC"/>
    <property type="match status" value="1"/>
</dbReference>
<evidence type="ECO:0000256" key="7">
    <source>
        <dbReference type="ARBA" id="ARBA00022806"/>
    </source>
</evidence>
<dbReference type="InterPro" id="IPR048671">
    <property type="entry name" value="RecQ-1-like_HTH"/>
</dbReference>
<comment type="cofactor">
    <cofactor evidence="1">
        <name>Mg(2+)</name>
        <dbReference type="ChEBI" id="CHEBI:18420"/>
    </cofactor>
</comment>
<dbReference type="InterPro" id="IPR027417">
    <property type="entry name" value="P-loop_NTPase"/>
</dbReference>
<gene>
    <name evidence="18" type="ORF">SAMN04488508_102467</name>
</gene>
<dbReference type="GO" id="GO:0046872">
    <property type="term" value="F:metal ion binding"/>
    <property type="evidence" value="ECO:0007669"/>
    <property type="project" value="UniProtKB-KW"/>
</dbReference>
<dbReference type="GO" id="GO:0043138">
    <property type="term" value="F:3'-5' DNA helicase activity"/>
    <property type="evidence" value="ECO:0007669"/>
    <property type="project" value="UniProtKB-EC"/>
</dbReference>
<dbReference type="InterPro" id="IPR001650">
    <property type="entry name" value="Helicase_C-like"/>
</dbReference>
<comment type="similarity">
    <text evidence="3">Belongs to the helicase family. RecQ subfamily.</text>
</comment>
<dbReference type="GO" id="GO:0006281">
    <property type="term" value="P:DNA repair"/>
    <property type="evidence" value="ECO:0007669"/>
    <property type="project" value="InterPro"/>
</dbReference>
<dbReference type="PANTHER" id="PTHR13710:SF105">
    <property type="entry name" value="ATP-DEPENDENT DNA HELICASE Q1"/>
    <property type="match status" value="1"/>
</dbReference>
<dbReference type="SUPFAM" id="SSF52540">
    <property type="entry name" value="P-loop containing nucleoside triphosphate hydrolases"/>
    <property type="match status" value="1"/>
</dbReference>
<dbReference type="Pfam" id="PF00570">
    <property type="entry name" value="HRDC"/>
    <property type="match status" value="1"/>
</dbReference>
<dbReference type="SUPFAM" id="SSF47819">
    <property type="entry name" value="HRDC-like"/>
    <property type="match status" value="1"/>
</dbReference>
<dbReference type="OrthoDB" id="9763310at2"/>
<dbReference type="InterPro" id="IPR036390">
    <property type="entry name" value="WH_DNA-bd_sf"/>
</dbReference>
<accession>A0A1M6D7L0</accession>
<dbReference type="FunFam" id="3.40.50.300:FF:001051">
    <property type="entry name" value="ATP-dependent DNA helicase RecQ"/>
    <property type="match status" value="1"/>
</dbReference>
<feature type="domain" description="HRDC" evidence="15">
    <location>
        <begin position="537"/>
        <end position="617"/>
    </location>
</feature>
<keyword evidence="7 18" id="KW-0347">Helicase</keyword>
<dbReference type="SMART" id="SM00490">
    <property type="entry name" value="HELICc"/>
    <property type="match status" value="1"/>
</dbReference>
<dbReference type="Pfam" id="PF21220">
    <property type="entry name" value="RecQ-1-like_HTH"/>
    <property type="match status" value="1"/>
</dbReference>
<dbReference type="InterPro" id="IPR010997">
    <property type="entry name" value="HRDC-like_sf"/>
</dbReference>
<dbReference type="Gene3D" id="1.10.10.10">
    <property type="entry name" value="Winged helix-like DNA-binding domain superfamily/Winged helix DNA-binding domain"/>
    <property type="match status" value="1"/>
</dbReference>
<organism evidence="18 19">
    <name type="scientific">Aquimarina spongiae</name>
    <dbReference type="NCBI Taxonomy" id="570521"/>
    <lineage>
        <taxon>Bacteria</taxon>
        <taxon>Pseudomonadati</taxon>
        <taxon>Bacteroidota</taxon>
        <taxon>Flavobacteriia</taxon>
        <taxon>Flavobacteriales</taxon>
        <taxon>Flavobacteriaceae</taxon>
        <taxon>Aquimarina</taxon>
    </lineage>
</organism>
<feature type="domain" description="Helicase C-terminal" evidence="17">
    <location>
        <begin position="222"/>
        <end position="379"/>
    </location>
</feature>
<dbReference type="EC" id="5.6.2.4" evidence="12"/>
<dbReference type="Pfam" id="PF09382">
    <property type="entry name" value="RQC"/>
    <property type="match status" value="1"/>
</dbReference>
<sequence>MSVNETDLQDALKKYFGFSQFRGLQEKVIKSILDKQNTFVIMPTGGGKSLCYQLPALMCKGTAIVVSPLIALMKNQVDAIRSISAEEGIAHVLNSSLNKSEVKKVKGDIESGVTKLLYVAPESLTKEEYVDFLKSQEISFLAVDEAHCISEWGHDFRPEYRNLRNIIKRIGEDIPIIGLTATATPKVQEDILKNLGMGNAQTFKASFNRPNLFYEIRPKTKNVDADIIRFVKQNSGKSGIVYCLSRKRVEELAQTLEVNGVKAVPYHAGLDAKTRAKHQDMFLMEDADVVVATIAFGMGIDKPDVRFVIHHDIPKSIESYYQETGRAGRDGGEGHCLAYYSYKDIEKLEKFMSGKPVAEQEIGHALLQEVVAFAETSISRRKFILHYFGEEFDEVHGEGADMDDNVRNPKKKHEAKDEARLLLEVVSKTGEIYKSKDLVNTLTGKSNALIISHKTHQQDFFGSGKAKEDKYWMALTRQLLVAGYLKKDIETYGIIRMTKEGKDFITSPSSFMMTEDHIYDETKDDTIITAAKGGGKGSSDEKLAGMLKDLRKSVAKKLGVPPFVVFQDPSIEDMALKYPVSIEELGNVHGVGEGKAKKYGKEFVALIAKYVEENEIVRPDDFVVKSTGANSGLKLYIIQNVDRKLPLDDIASAKGMEMPEFIKEMEAIVYSGTKLNITYWIDEILDEDQQEEIHEYFLEAENDKIDLAIEEFDGDYDDEELRLYRIKFISDVAN</sequence>
<dbReference type="InterPro" id="IPR036388">
    <property type="entry name" value="WH-like_DNA-bd_sf"/>
</dbReference>
<evidence type="ECO:0000256" key="4">
    <source>
        <dbReference type="ARBA" id="ARBA00022723"/>
    </source>
</evidence>
<evidence type="ECO:0000313" key="18">
    <source>
        <dbReference type="EMBL" id="SHI68978.1"/>
    </source>
</evidence>
<evidence type="ECO:0000313" key="19">
    <source>
        <dbReference type="Proteomes" id="UP000184432"/>
    </source>
</evidence>
<dbReference type="AlphaFoldDB" id="A0A1M6D7L0"/>
<dbReference type="GO" id="GO:0030894">
    <property type="term" value="C:replisome"/>
    <property type="evidence" value="ECO:0007669"/>
    <property type="project" value="TreeGrafter"/>
</dbReference>
<dbReference type="GO" id="GO:0006260">
    <property type="term" value="P:DNA replication"/>
    <property type="evidence" value="ECO:0007669"/>
    <property type="project" value="InterPro"/>
</dbReference>
<keyword evidence="9" id="KW-0238">DNA-binding</keyword>
<dbReference type="CDD" id="cd17920">
    <property type="entry name" value="DEXHc_RecQ"/>
    <property type="match status" value="1"/>
</dbReference>
<comment type="cofactor">
    <cofactor evidence="2">
        <name>Zn(2+)</name>
        <dbReference type="ChEBI" id="CHEBI:29105"/>
    </cofactor>
</comment>
<feature type="domain" description="Helicase ATP-binding" evidence="16">
    <location>
        <begin position="29"/>
        <end position="201"/>
    </location>
</feature>
<dbReference type="InterPro" id="IPR014001">
    <property type="entry name" value="Helicase_ATP-bd"/>
</dbReference>
<evidence type="ECO:0000256" key="1">
    <source>
        <dbReference type="ARBA" id="ARBA00001946"/>
    </source>
</evidence>
<dbReference type="Pfam" id="PF00270">
    <property type="entry name" value="DEAD"/>
    <property type="match status" value="1"/>
</dbReference>
<dbReference type="InterPro" id="IPR002121">
    <property type="entry name" value="HRDC_dom"/>
</dbReference>
<evidence type="ECO:0000256" key="11">
    <source>
        <dbReference type="ARBA" id="ARBA00034617"/>
    </source>
</evidence>
<dbReference type="SUPFAM" id="SSF46785">
    <property type="entry name" value="Winged helix' DNA-binding domain"/>
    <property type="match status" value="1"/>
</dbReference>
<dbReference type="PROSITE" id="PS51192">
    <property type="entry name" value="HELICASE_ATP_BIND_1"/>
    <property type="match status" value="1"/>
</dbReference>
<keyword evidence="6" id="KW-0378">Hydrolase</keyword>
<evidence type="ECO:0000256" key="6">
    <source>
        <dbReference type="ARBA" id="ARBA00022801"/>
    </source>
</evidence>
<dbReference type="EMBL" id="FQYP01000002">
    <property type="protein sequence ID" value="SHI68978.1"/>
    <property type="molecule type" value="Genomic_DNA"/>
</dbReference>
<keyword evidence="4" id="KW-0479">Metal-binding</keyword>
<dbReference type="InterPro" id="IPR018982">
    <property type="entry name" value="RQC_domain"/>
</dbReference>
<dbReference type="GO" id="GO:0009378">
    <property type="term" value="F:four-way junction helicase activity"/>
    <property type="evidence" value="ECO:0007669"/>
    <property type="project" value="TreeGrafter"/>
</dbReference>
<dbReference type="CDD" id="cd18794">
    <property type="entry name" value="SF2_C_RecQ"/>
    <property type="match status" value="1"/>
</dbReference>
<dbReference type="Pfam" id="PF16124">
    <property type="entry name" value="RecQ_Zn_bind"/>
    <property type="match status" value="1"/>
</dbReference>
<dbReference type="GO" id="GO:0016787">
    <property type="term" value="F:hydrolase activity"/>
    <property type="evidence" value="ECO:0007669"/>
    <property type="project" value="UniProtKB-KW"/>
</dbReference>
<dbReference type="GO" id="GO:0043590">
    <property type="term" value="C:bacterial nucleoid"/>
    <property type="evidence" value="ECO:0007669"/>
    <property type="project" value="TreeGrafter"/>
</dbReference>
<dbReference type="NCBIfam" id="TIGR00614">
    <property type="entry name" value="recQ_fam"/>
    <property type="match status" value="1"/>
</dbReference>
<dbReference type="Gene3D" id="1.10.150.80">
    <property type="entry name" value="HRDC domain"/>
    <property type="match status" value="1"/>
</dbReference>
<keyword evidence="10" id="KW-0413">Isomerase</keyword>
<dbReference type="GO" id="GO:0005524">
    <property type="term" value="F:ATP binding"/>
    <property type="evidence" value="ECO:0007669"/>
    <property type="project" value="UniProtKB-KW"/>
</dbReference>
<dbReference type="GO" id="GO:0003677">
    <property type="term" value="F:DNA binding"/>
    <property type="evidence" value="ECO:0007669"/>
    <property type="project" value="UniProtKB-KW"/>
</dbReference>
<dbReference type="GO" id="GO:0006310">
    <property type="term" value="P:DNA recombination"/>
    <property type="evidence" value="ECO:0007669"/>
    <property type="project" value="InterPro"/>
</dbReference>
<evidence type="ECO:0000259" key="16">
    <source>
        <dbReference type="PROSITE" id="PS51192"/>
    </source>
</evidence>
<dbReference type="GO" id="GO:0005737">
    <property type="term" value="C:cytoplasm"/>
    <property type="evidence" value="ECO:0007669"/>
    <property type="project" value="TreeGrafter"/>
</dbReference>
<evidence type="ECO:0000256" key="13">
    <source>
        <dbReference type="ARBA" id="ARBA00044535"/>
    </source>
</evidence>
<keyword evidence="8" id="KW-0067">ATP-binding</keyword>
<dbReference type="InterPro" id="IPR004589">
    <property type="entry name" value="DNA_helicase_ATP-dep_RecQ"/>
</dbReference>
<evidence type="ECO:0000256" key="12">
    <source>
        <dbReference type="ARBA" id="ARBA00034808"/>
    </source>
</evidence>
<dbReference type="STRING" id="570521.SAMN04488508_102467"/>
<reference evidence="19" key="1">
    <citation type="submission" date="2016-11" db="EMBL/GenBank/DDBJ databases">
        <authorList>
            <person name="Varghese N."/>
            <person name="Submissions S."/>
        </authorList>
    </citation>
    <scope>NUCLEOTIDE SEQUENCE [LARGE SCALE GENOMIC DNA]</scope>
    <source>
        <strain evidence="19">DSM 22623</strain>
    </source>
</reference>
<dbReference type="Proteomes" id="UP000184432">
    <property type="component" value="Unassembled WGS sequence"/>
</dbReference>
<comment type="catalytic activity">
    <reaction evidence="11">
        <text>Couples ATP hydrolysis with the unwinding of duplex DNA by translocating in the 3'-5' direction.</text>
        <dbReference type="EC" id="5.6.2.4"/>
    </reaction>
</comment>
<name>A0A1M6D7L0_9FLAO</name>
<dbReference type="SMART" id="SM00487">
    <property type="entry name" value="DEXDc"/>
    <property type="match status" value="1"/>
</dbReference>
<evidence type="ECO:0000256" key="2">
    <source>
        <dbReference type="ARBA" id="ARBA00001947"/>
    </source>
</evidence>
<dbReference type="PANTHER" id="PTHR13710">
    <property type="entry name" value="DNA HELICASE RECQ FAMILY MEMBER"/>
    <property type="match status" value="1"/>
</dbReference>
<dbReference type="RefSeq" id="WP_073315249.1">
    <property type="nucleotide sequence ID" value="NZ_FQYP01000002.1"/>
</dbReference>
<keyword evidence="19" id="KW-1185">Reference proteome</keyword>
<dbReference type="InterPro" id="IPR032284">
    <property type="entry name" value="RecQ_Zn-bd"/>
</dbReference>
<dbReference type="SMART" id="SM00341">
    <property type="entry name" value="HRDC"/>
    <property type="match status" value="1"/>
</dbReference>
<dbReference type="Gene3D" id="1.10.10.1390">
    <property type="entry name" value="ATP-dependent DNA helicase RecQ"/>
    <property type="match status" value="1"/>
</dbReference>
<dbReference type="InterPro" id="IPR044876">
    <property type="entry name" value="HRDC_dom_sf"/>
</dbReference>
<evidence type="ECO:0000256" key="10">
    <source>
        <dbReference type="ARBA" id="ARBA00023235"/>
    </source>
</evidence>
<evidence type="ECO:0000259" key="17">
    <source>
        <dbReference type="PROSITE" id="PS51194"/>
    </source>
</evidence>
<evidence type="ECO:0000256" key="8">
    <source>
        <dbReference type="ARBA" id="ARBA00022840"/>
    </source>
</evidence>
<evidence type="ECO:0000256" key="3">
    <source>
        <dbReference type="ARBA" id="ARBA00005446"/>
    </source>
</evidence>
<evidence type="ECO:0000259" key="15">
    <source>
        <dbReference type="PROSITE" id="PS50967"/>
    </source>
</evidence>
<dbReference type="FunFam" id="3.40.50.300:FF:000156">
    <property type="entry name" value="ATP-dependent DNA helicase recQ"/>
    <property type="match status" value="1"/>
</dbReference>
<evidence type="ECO:0000256" key="5">
    <source>
        <dbReference type="ARBA" id="ARBA00022741"/>
    </source>
</evidence>
<evidence type="ECO:0000256" key="9">
    <source>
        <dbReference type="ARBA" id="ARBA00023125"/>
    </source>
</evidence>
<dbReference type="PROSITE" id="PS50967">
    <property type="entry name" value="HRDC"/>
    <property type="match status" value="1"/>
</dbReference>
<evidence type="ECO:0000256" key="14">
    <source>
        <dbReference type="ARBA" id="ARBA00044550"/>
    </source>
</evidence>
<dbReference type="PROSITE" id="PS51194">
    <property type="entry name" value="HELICASE_CTER"/>
    <property type="match status" value="1"/>
</dbReference>
<dbReference type="Gene3D" id="3.40.50.300">
    <property type="entry name" value="P-loop containing nucleotide triphosphate hydrolases"/>
    <property type="match status" value="2"/>
</dbReference>
<protein>
    <recommendedName>
        <fullName evidence="13">ATP-dependent DNA helicase RecQ</fullName>
        <ecNumber evidence="12">5.6.2.4</ecNumber>
    </recommendedName>
    <alternativeName>
        <fullName evidence="14">DNA 3'-5' helicase RecQ</fullName>
    </alternativeName>
</protein>